<keyword evidence="1" id="KW-0472">Membrane</keyword>
<dbReference type="Proteomes" id="UP001596516">
    <property type="component" value="Unassembled WGS sequence"/>
</dbReference>
<sequence length="218" mass="23016">MSNSESFIDEVTEEVRRERLFGYLRRYGWIAVLLILVLVGAAAWNEWQKAQNRAAAEAFGDSVLAALLHETPDARREALAEVPTTGAQGGVVALLQASEAMAAGDSAAALAALDAVAADGALPASYRQLAMLKRVVLGGADLPAEEREAALQGLAQAGQPFRPLALEQLALLRIEAGDTDAAIALLRDVLQEPGLTANLRRRAMQLIVVLGENPEAAG</sequence>
<feature type="transmembrane region" description="Helical" evidence="1">
    <location>
        <begin position="27"/>
        <end position="44"/>
    </location>
</feature>
<comment type="caution">
    <text evidence="3">The sequence shown here is derived from an EMBL/GenBank/DDBJ whole genome shotgun (WGS) entry which is preliminary data.</text>
</comment>
<evidence type="ECO:0000256" key="1">
    <source>
        <dbReference type="SAM" id="Phobius"/>
    </source>
</evidence>
<keyword evidence="4" id="KW-1185">Reference proteome</keyword>
<protein>
    <submittedName>
        <fullName evidence="3">Tetratricopeptide repeat protein</fullName>
    </submittedName>
</protein>
<keyword evidence="1" id="KW-1133">Transmembrane helix</keyword>
<evidence type="ECO:0000259" key="2">
    <source>
        <dbReference type="Pfam" id="PF09976"/>
    </source>
</evidence>
<dbReference type="InterPro" id="IPR018704">
    <property type="entry name" value="SecYEG/CpoB_TPR"/>
</dbReference>
<dbReference type="Pfam" id="PF09976">
    <property type="entry name" value="TPR_21"/>
    <property type="match status" value="1"/>
</dbReference>
<dbReference type="EMBL" id="JBHTFQ010000006">
    <property type="protein sequence ID" value="MFC7705051.1"/>
    <property type="molecule type" value="Genomic_DNA"/>
</dbReference>
<evidence type="ECO:0000313" key="3">
    <source>
        <dbReference type="EMBL" id="MFC7705051.1"/>
    </source>
</evidence>
<reference evidence="4" key="1">
    <citation type="journal article" date="2019" name="Int. J. Syst. Evol. Microbiol.">
        <title>The Global Catalogue of Microorganisms (GCM) 10K type strain sequencing project: providing services to taxonomists for standard genome sequencing and annotation.</title>
        <authorList>
            <consortium name="The Broad Institute Genomics Platform"/>
            <consortium name="The Broad Institute Genome Sequencing Center for Infectious Disease"/>
            <person name="Wu L."/>
            <person name="Ma J."/>
        </authorList>
    </citation>
    <scope>NUCLEOTIDE SEQUENCE [LARGE SCALE GENOMIC DNA]</scope>
    <source>
        <strain evidence="4">CGMCC 1.12750</strain>
    </source>
</reference>
<gene>
    <name evidence="3" type="ORF">ACFQXB_12665</name>
</gene>
<keyword evidence="1" id="KW-0812">Transmembrane</keyword>
<evidence type="ECO:0000313" key="4">
    <source>
        <dbReference type="Proteomes" id="UP001596516"/>
    </source>
</evidence>
<accession>A0ABW2UK25</accession>
<name>A0ABW2UK25_9RHOB</name>
<feature type="domain" description="Ancillary SecYEG translocon subunit/Cell division coordinator CpoB TPR" evidence="2">
    <location>
        <begin position="29"/>
        <end position="157"/>
    </location>
</feature>
<dbReference type="RefSeq" id="WP_377404253.1">
    <property type="nucleotide sequence ID" value="NZ_JBHTFQ010000006.1"/>
</dbReference>
<organism evidence="3 4">
    <name type="scientific">Plastorhodobacter daqingensis</name>
    <dbReference type="NCBI Taxonomy" id="1387281"/>
    <lineage>
        <taxon>Bacteria</taxon>
        <taxon>Pseudomonadati</taxon>
        <taxon>Pseudomonadota</taxon>
        <taxon>Alphaproteobacteria</taxon>
        <taxon>Rhodobacterales</taxon>
        <taxon>Paracoccaceae</taxon>
        <taxon>Plastorhodobacter</taxon>
    </lineage>
</organism>
<proteinExistence type="predicted"/>